<dbReference type="AlphaFoldDB" id="D2MMA5"/>
<organism evidence="1 2">
    <name type="scientific">Bulleidia extructa W1219</name>
    <dbReference type="NCBI Taxonomy" id="679192"/>
    <lineage>
        <taxon>Bacteria</taxon>
        <taxon>Bacillati</taxon>
        <taxon>Bacillota</taxon>
        <taxon>Erysipelotrichia</taxon>
        <taxon>Erysipelotrichales</taxon>
        <taxon>Erysipelotrichaceae</taxon>
        <taxon>Bulleidia</taxon>
    </lineage>
</organism>
<dbReference type="PANTHER" id="PTHR33361">
    <property type="entry name" value="GLR0591 PROTEIN"/>
    <property type="match status" value="1"/>
</dbReference>
<comment type="caution">
    <text evidence="1">The sequence shown here is derived from an EMBL/GenBank/DDBJ whole genome shotgun (WGS) entry which is preliminary data.</text>
</comment>
<keyword evidence="2" id="KW-1185">Reference proteome</keyword>
<evidence type="ECO:0000313" key="1">
    <source>
        <dbReference type="EMBL" id="EFC06181.1"/>
    </source>
</evidence>
<accession>D2MMA5</accession>
<gene>
    <name evidence="1" type="ORF">HMPREF9013_0883</name>
</gene>
<reference evidence="2" key="1">
    <citation type="submission" date="2009-12" db="EMBL/GenBank/DDBJ databases">
        <title>Sequence of Clostridiales genomosp. BVAB3 str. UPII9-5.</title>
        <authorList>
            <person name="Madupu R."/>
            <person name="Durkin A.S."/>
            <person name="Torralba M."/>
            <person name="Methe B."/>
            <person name="Sutton G.G."/>
            <person name="Strausberg R.L."/>
            <person name="Nelson K.E."/>
        </authorList>
    </citation>
    <scope>NUCLEOTIDE SEQUENCE [LARGE SCALE GENOMIC DNA]</scope>
    <source>
        <strain evidence="2">W1219</strain>
    </source>
</reference>
<dbReference type="Pfam" id="PF05960">
    <property type="entry name" value="DUF885"/>
    <property type="match status" value="1"/>
</dbReference>
<dbReference type="eggNOG" id="COG4805">
    <property type="taxonomic scope" value="Bacteria"/>
</dbReference>
<protein>
    <recommendedName>
        <fullName evidence="3">DUF885 domain-containing protein</fullName>
    </recommendedName>
</protein>
<sequence length="597" mass="68853">MRLIWRKLTLSICSIWMALALLTPIKAEPSFSEWAMQQFKNSMEDDFMNLHFSLKNPSKYGIKAKEISLGKAPSKEEYEKGLAENRKTLNELKQFDRDKLSAREKVDYDILKDHLERDSQQNFYNFQFYFLPQSGLITNLTTNFTEFKIENETDIQNYLKVLTSVPSYIDGALKVTKDQANRGFFMSDKALDETEAQIDKFIRKKENSALIKTFNQKIDAVKGISDTKKEEYKKKNRDLVLKHFIPSYEKAKKELESFRGSRKGRSLYDMKGGLDYYKNLLQAKSNTKGTPKEIFDLVDKALDKEIRALMTVSMTSKEKELGERIPRKDPVQILEEHKKNLKKLFPSPAKVQYTVSYLDPSVANDGVVAYYLNPTIDDIRNNVIRINRSAVKDTNEMYSTLAHEGYPGHLYQMTWFLNTKPHPIRSVVGHIGYSEGWAMYVEDVMWQFSGLKKKAVEYNRTLTNINYMLPAAIDIGVNGLGWKREDVINYVNSKGLDGNAAKELYEAVIKDPAIYIPYGVGLTQFLTMKYQVVEKLGSKVLKELNEVFLTNGDRPFWMVQKDVDAFLKKKGVQTEFSFKVLVMNLAMSFQKIVVQHG</sequence>
<dbReference type="PANTHER" id="PTHR33361:SF2">
    <property type="entry name" value="DUF885 DOMAIN-CONTAINING PROTEIN"/>
    <property type="match status" value="1"/>
</dbReference>
<dbReference type="EMBL" id="ADFR01000002">
    <property type="protein sequence ID" value="EFC06181.1"/>
    <property type="molecule type" value="Genomic_DNA"/>
</dbReference>
<dbReference type="STRING" id="679192.HMPREF9013_0883"/>
<evidence type="ECO:0000313" key="2">
    <source>
        <dbReference type="Proteomes" id="UP000005017"/>
    </source>
</evidence>
<dbReference type="InterPro" id="IPR010281">
    <property type="entry name" value="DUF885"/>
</dbReference>
<proteinExistence type="predicted"/>
<dbReference type="Proteomes" id="UP000005017">
    <property type="component" value="Unassembled WGS sequence"/>
</dbReference>
<name>D2MMA5_9FIRM</name>
<evidence type="ECO:0008006" key="3">
    <source>
        <dbReference type="Google" id="ProtNLM"/>
    </source>
</evidence>
<dbReference type="RefSeq" id="WP_006626526.1">
    <property type="nucleotide sequence ID" value="NZ_ADFR01000002.1"/>
</dbReference>